<gene>
    <name evidence="7" type="ORF">SAMN05444355_103280</name>
</gene>
<reference evidence="8" key="1">
    <citation type="submission" date="2016-10" db="EMBL/GenBank/DDBJ databases">
        <authorList>
            <person name="Varghese N."/>
            <person name="Submissions S."/>
        </authorList>
    </citation>
    <scope>NUCLEOTIDE SEQUENCE [LARGE SCALE GENOMIC DNA]</scope>
    <source>
        <strain evidence="8">DSM 15719</strain>
    </source>
</reference>
<evidence type="ECO:0000256" key="3">
    <source>
        <dbReference type="ARBA" id="ARBA00022989"/>
    </source>
</evidence>
<dbReference type="EMBL" id="FOFZ01000003">
    <property type="protein sequence ID" value="SEQ66722.1"/>
    <property type="molecule type" value="Genomic_DNA"/>
</dbReference>
<dbReference type="Pfam" id="PF05154">
    <property type="entry name" value="TM2"/>
    <property type="match status" value="1"/>
</dbReference>
<proteinExistence type="predicted"/>
<keyword evidence="8" id="KW-1185">Reference proteome</keyword>
<keyword evidence="4 5" id="KW-0472">Membrane</keyword>
<feature type="transmembrane region" description="Helical" evidence="5">
    <location>
        <begin position="31"/>
        <end position="54"/>
    </location>
</feature>
<feature type="domain" description="TM2" evidence="6">
    <location>
        <begin position="4"/>
        <end position="51"/>
    </location>
</feature>
<dbReference type="AlphaFoldDB" id="A0A1H9HWW5"/>
<evidence type="ECO:0000256" key="5">
    <source>
        <dbReference type="SAM" id="Phobius"/>
    </source>
</evidence>
<evidence type="ECO:0000313" key="8">
    <source>
        <dbReference type="Proteomes" id="UP000183658"/>
    </source>
</evidence>
<evidence type="ECO:0000256" key="1">
    <source>
        <dbReference type="ARBA" id="ARBA00004141"/>
    </source>
</evidence>
<dbReference type="InterPro" id="IPR007829">
    <property type="entry name" value="TM2"/>
</dbReference>
<dbReference type="RefSeq" id="WP_074722561.1">
    <property type="nucleotide sequence ID" value="NZ_CBCRVS010000012.1"/>
</dbReference>
<dbReference type="GO" id="GO:0016020">
    <property type="term" value="C:membrane"/>
    <property type="evidence" value="ECO:0007669"/>
    <property type="project" value="UniProtKB-SubCell"/>
</dbReference>
<accession>A0A1H9HWW5</accession>
<name>A0A1H9HWW5_FLAFI</name>
<evidence type="ECO:0000259" key="6">
    <source>
        <dbReference type="Pfam" id="PF05154"/>
    </source>
</evidence>
<keyword evidence="3 5" id="KW-1133">Transmembrane helix</keyword>
<evidence type="ECO:0000256" key="2">
    <source>
        <dbReference type="ARBA" id="ARBA00022692"/>
    </source>
</evidence>
<evidence type="ECO:0000313" key="7">
    <source>
        <dbReference type="EMBL" id="SEQ66722.1"/>
    </source>
</evidence>
<protein>
    <submittedName>
        <fullName evidence="7">TM2 domain-containing membrane protein YozV</fullName>
    </submittedName>
</protein>
<organism evidence="7 8">
    <name type="scientific">Flavobacterium frigoris</name>
    <dbReference type="NCBI Taxonomy" id="229204"/>
    <lineage>
        <taxon>Bacteria</taxon>
        <taxon>Pseudomonadati</taxon>
        <taxon>Bacteroidota</taxon>
        <taxon>Flavobacteriia</taxon>
        <taxon>Flavobacteriales</taxon>
        <taxon>Flavobacteriaceae</taxon>
        <taxon>Flavobacterium</taxon>
    </lineage>
</organism>
<dbReference type="OrthoDB" id="9816361at2"/>
<comment type="subcellular location">
    <subcellularLocation>
        <location evidence="1">Membrane</location>
        <topology evidence="1">Multi-pass membrane protein</topology>
    </subcellularLocation>
</comment>
<dbReference type="Proteomes" id="UP000183658">
    <property type="component" value="Unassembled WGS sequence"/>
</dbReference>
<keyword evidence="2 5" id="KW-0812">Transmembrane</keyword>
<sequence length="98" mass="11394">MKIKNTASCLAFFLGGIGIHRFYLGKTAKGIFSLIFFWTYIPLIIGMIDFVILITMSEEKFNLKYNPIIRNVNSNHKNEETIPEQLVQKWKETKQVPI</sequence>
<evidence type="ECO:0000256" key="4">
    <source>
        <dbReference type="ARBA" id="ARBA00023136"/>
    </source>
</evidence>